<evidence type="ECO:0000313" key="2">
    <source>
        <dbReference type="EMBL" id="TGK36203.1"/>
    </source>
</evidence>
<protein>
    <submittedName>
        <fullName evidence="2">DUF4468 domain-containing protein</fullName>
    </submittedName>
</protein>
<dbReference type="EMBL" id="RQFA01000024">
    <property type="protein sequence ID" value="TGK36203.1"/>
    <property type="molecule type" value="Genomic_DNA"/>
</dbReference>
<comment type="caution">
    <text evidence="2">The sequence shown here is derived from an EMBL/GenBank/DDBJ whole genome shotgun (WGS) entry which is preliminary data.</text>
</comment>
<dbReference type="Pfam" id="PF14730">
    <property type="entry name" value="DUF4468"/>
    <property type="match status" value="1"/>
</dbReference>
<organism evidence="2 3">
    <name type="scientific">Leptospira gomenensis</name>
    <dbReference type="NCBI Taxonomy" id="2484974"/>
    <lineage>
        <taxon>Bacteria</taxon>
        <taxon>Pseudomonadati</taxon>
        <taxon>Spirochaetota</taxon>
        <taxon>Spirochaetia</taxon>
        <taxon>Leptospirales</taxon>
        <taxon>Leptospiraceae</taxon>
        <taxon>Leptospira</taxon>
    </lineage>
</organism>
<feature type="domain" description="DUF4468" evidence="1">
    <location>
        <begin position="33"/>
        <end position="112"/>
    </location>
</feature>
<gene>
    <name evidence="2" type="ORF">EHQ17_04620</name>
</gene>
<dbReference type="InterPro" id="IPR027823">
    <property type="entry name" value="DUF4468"/>
</dbReference>
<dbReference type="Proteomes" id="UP000298277">
    <property type="component" value="Unassembled WGS sequence"/>
</dbReference>
<keyword evidence="3" id="KW-1185">Reference proteome</keyword>
<proteinExistence type="predicted"/>
<sequence length="166" mass="18897">MKLLILLSGLFIFTNCVSLAPREERSISTIFETGVKKGDAYQRALIYLAKSLNNGNLAIQVRDESQGRIVSLAQIKCNSYKRWKYPMNQVWVDFNIDFTAKDQKARIIFDDIVLGLFDPYGRKGAFQEPLDKEDTDSIDKECLEPIRAEIIRSVKGQVTIAPSQDF</sequence>
<reference evidence="2" key="1">
    <citation type="journal article" date="2019" name="PLoS Negl. Trop. Dis.">
        <title>Revisiting the worldwide diversity of Leptospira species in the environment.</title>
        <authorList>
            <person name="Vincent A.T."/>
            <person name="Schiettekatte O."/>
            <person name="Bourhy P."/>
            <person name="Veyrier F.J."/>
            <person name="Picardeau M."/>
        </authorList>
    </citation>
    <scope>NUCLEOTIDE SEQUENCE [LARGE SCALE GENOMIC DNA]</scope>
    <source>
        <strain evidence="2">201800299</strain>
    </source>
</reference>
<name>A0A5F1YDJ5_9LEPT</name>
<dbReference type="RefSeq" id="WP_135595544.1">
    <property type="nucleotide sequence ID" value="NZ_RQEZ01000086.1"/>
</dbReference>
<dbReference type="AlphaFoldDB" id="A0A5F1YDJ5"/>
<evidence type="ECO:0000313" key="3">
    <source>
        <dbReference type="Proteomes" id="UP000298277"/>
    </source>
</evidence>
<evidence type="ECO:0000259" key="1">
    <source>
        <dbReference type="Pfam" id="PF14730"/>
    </source>
</evidence>
<dbReference type="OrthoDB" id="329798at2"/>
<accession>A0A5F1YDJ5</accession>